<reference evidence="1" key="1">
    <citation type="journal article" date="2021" name="PeerJ">
        <title>Extensive microbial diversity within the chicken gut microbiome revealed by metagenomics and culture.</title>
        <authorList>
            <person name="Gilroy R."/>
            <person name="Ravi A."/>
            <person name="Getino M."/>
            <person name="Pursley I."/>
            <person name="Horton D.L."/>
            <person name="Alikhan N.F."/>
            <person name="Baker D."/>
            <person name="Gharbi K."/>
            <person name="Hall N."/>
            <person name="Watson M."/>
            <person name="Adriaenssens E.M."/>
            <person name="Foster-Nyarko E."/>
            <person name="Jarju S."/>
            <person name="Secka A."/>
            <person name="Antonio M."/>
            <person name="Oren A."/>
            <person name="Chaudhuri R.R."/>
            <person name="La Ragione R."/>
            <person name="Hildebrand F."/>
            <person name="Pallen M.J."/>
        </authorList>
    </citation>
    <scope>NUCLEOTIDE SEQUENCE</scope>
    <source>
        <strain evidence="1">5032</strain>
    </source>
</reference>
<dbReference type="Proteomes" id="UP000823821">
    <property type="component" value="Unassembled WGS sequence"/>
</dbReference>
<gene>
    <name evidence="1" type="ORF">H9784_04235</name>
</gene>
<name>A0A9D2HN36_9BACT</name>
<evidence type="ECO:0000313" key="1">
    <source>
        <dbReference type="EMBL" id="HJA78769.1"/>
    </source>
</evidence>
<reference evidence="1" key="2">
    <citation type="submission" date="2021-04" db="EMBL/GenBank/DDBJ databases">
        <authorList>
            <person name="Gilroy R."/>
        </authorList>
    </citation>
    <scope>NUCLEOTIDE SEQUENCE</scope>
    <source>
        <strain evidence="1">5032</strain>
    </source>
</reference>
<evidence type="ECO:0000313" key="2">
    <source>
        <dbReference type="Proteomes" id="UP000823821"/>
    </source>
</evidence>
<accession>A0A9D2HN36</accession>
<dbReference type="SUPFAM" id="SSF69304">
    <property type="entry name" value="Tricorn protease N-terminal domain"/>
    <property type="match status" value="1"/>
</dbReference>
<dbReference type="AlphaFoldDB" id="A0A9D2HN36"/>
<organism evidence="1 2">
    <name type="scientific">Candidatus Desulfovibrio intestinavium</name>
    <dbReference type="NCBI Taxonomy" id="2838534"/>
    <lineage>
        <taxon>Bacteria</taxon>
        <taxon>Pseudomonadati</taxon>
        <taxon>Thermodesulfobacteriota</taxon>
        <taxon>Desulfovibrionia</taxon>
        <taxon>Desulfovibrionales</taxon>
        <taxon>Desulfovibrionaceae</taxon>
        <taxon>Desulfovibrio</taxon>
    </lineage>
</organism>
<comment type="caution">
    <text evidence="1">The sequence shown here is derived from an EMBL/GenBank/DDBJ whole genome shotgun (WGS) entry which is preliminary data.</text>
</comment>
<proteinExistence type="predicted"/>
<sequence>MKNLFRSGSRWARRAAGMLPATPLLRFPATGQGAAPDAPSQGFIMEMAPLLGENGRIRAIAPDCRALTGIVDSRPFIWSRDFGPILLTPPSSHYGMGVALSDDGHTMSGFLRQRQGEGTAPGYGQTLASPGFIWQYGQEIRYMSRHDLIDVTWRGLSADGTVAVGKGMEPVPDAPAPDASGEELERFANTPQGRKAMSRGYIQNRPLWFSMQEGRYRELDDFMHESAAPERILSRDGKTILRTMSPTTHVRDLATGKERELLFGGAAATGIPDDGTKILRVGDPDNPLHRWGIAIAGPSRMLTDAELKKADPRSPLFRNWHVTDIAYGTPDFDARHVLCNVTLKEIRSSGKRSADALTVLARLDDTGKAVPIDDNQSITYGSPDFGDISDNGKIVLYTKRREMWIWDEDFHPHGPWPRAMPLRDYLAAFGLIIPAKGEIQNAVMSPDGRCFYGELALGDDAQPFPWDRFLACTGEGIRPPSWRLKTQK</sequence>
<dbReference type="EMBL" id="DWZD01000028">
    <property type="protein sequence ID" value="HJA78769.1"/>
    <property type="molecule type" value="Genomic_DNA"/>
</dbReference>
<protein>
    <submittedName>
        <fullName evidence="1">Uncharacterized protein</fullName>
    </submittedName>
</protein>